<reference evidence="2" key="1">
    <citation type="submission" date="2021-01" db="EMBL/GenBank/DDBJ databases">
        <authorList>
            <person name="Corre E."/>
            <person name="Pelletier E."/>
            <person name="Niang G."/>
            <person name="Scheremetjew M."/>
            <person name="Finn R."/>
            <person name="Kale V."/>
            <person name="Holt S."/>
            <person name="Cochrane G."/>
            <person name="Meng A."/>
            <person name="Brown T."/>
            <person name="Cohen L."/>
        </authorList>
    </citation>
    <scope>NUCLEOTIDE SEQUENCE</scope>
    <source>
        <strain evidence="2">Isolate 1302-5</strain>
    </source>
</reference>
<accession>A0A7S4MLW6</accession>
<feature type="compositionally biased region" description="Basic residues" evidence="1">
    <location>
        <begin position="22"/>
        <end position="44"/>
    </location>
</feature>
<dbReference type="AlphaFoldDB" id="A0A7S4MLW6"/>
<name>A0A7S4MLW6_9STRA</name>
<feature type="compositionally biased region" description="Polar residues" evidence="1">
    <location>
        <begin position="60"/>
        <end position="70"/>
    </location>
</feature>
<feature type="compositionally biased region" description="Low complexity" evidence="1">
    <location>
        <begin position="45"/>
        <end position="58"/>
    </location>
</feature>
<sequence length="368" mass="40143">MMAQSQTYSGLALNWQSPPPKKVAKKAKKVAARKAKLMSKKAQKKAAAAAGSTVAPAKPTSKQLLVQQRGSKSDTVRNGNQSRVAVIDRQERNGTNHQSVCISLDSASPASGRGDRGFRRAPGADKDYKEVQPGASGCDRDGQHREDDFDRRDWDGHQSLQYRDRVRDGGRRWDSRDRDGVERDQDRNRDGDRNSFLPRGRILRGRGALPPLGEVMTTGRDLLHVVGGDMSRRGTPRRFVIEKCMEIDIKTKVGAVNAAETDITTPRHFGGNMNRKTILRPPEGGTTASLRAFHLLGGDLIGRIVPRPLVGATAMKIATAMATATITCAAGGTLHPRAVETGSSLAMRTIDVQYRALLLRKHSNAANR</sequence>
<evidence type="ECO:0000256" key="1">
    <source>
        <dbReference type="SAM" id="MobiDB-lite"/>
    </source>
</evidence>
<dbReference type="EMBL" id="HBKQ01017024">
    <property type="protein sequence ID" value="CAE2229790.1"/>
    <property type="molecule type" value="Transcribed_RNA"/>
</dbReference>
<feature type="compositionally biased region" description="Polar residues" evidence="1">
    <location>
        <begin position="95"/>
        <end position="109"/>
    </location>
</feature>
<evidence type="ECO:0000313" key="2">
    <source>
        <dbReference type="EMBL" id="CAE2229790.1"/>
    </source>
</evidence>
<gene>
    <name evidence="2" type="ORF">OAUR00152_LOCUS11489</name>
</gene>
<feature type="region of interest" description="Disordered" evidence="1">
    <location>
        <begin position="1"/>
        <end position="153"/>
    </location>
</feature>
<proteinExistence type="predicted"/>
<feature type="compositionally biased region" description="Basic and acidic residues" evidence="1">
    <location>
        <begin position="138"/>
        <end position="153"/>
    </location>
</feature>
<feature type="compositionally biased region" description="Basic and acidic residues" evidence="1">
    <location>
        <begin position="165"/>
        <end position="193"/>
    </location>
</feature>
<feature type="compositionally biased region" description="Basic and acidic residues" evidence="1">
    <location>
        <begin position="113"/>
        <end position="130"/>
    </location>
</feature>
<feature type="region of interest" description="Disordered" evidence="1">
    <location>
        <begin position="165"/>
        <end position="203"/>
    </location>
</feature>
<organism evidence="2">
    <name type="scientific">Odontella aurita</name>
    <dbReference type="NCBI Taxonomy" id="265563"/>
    <lineage>
        <taxon>Eukaryota</taxon>
        <taxon>Sar</taxon>
        <taxon>Stramenopiles</taxon>
        <taxon>Ochrophyta</taxon>
        <taxon>Bacillariophyta</taxon>
        <taxon>Mediophyceae</taxon>
        <taxon>Biddulphiophycidae</taxon>
        <taxon>Eupodiscales</taxon>
        <taxon>Odontellaceae</taxon>
        <taxon>Odontella</taxon>
    </lineage>
</organism>
<protein>
    <submittedName>
        <fullName evidence="2">Uncharacterized protein</fullName>
    </submittedName>
</protein>